<dbReference type="GO" id="GO:0160147">
    <property type="term" value="F:tRNA pseudouridine(38-40) synthase activity"/>
    <property type="evidence" value="ECO:0007669"/>
    <property type="project" value="UniProtKB-EC"/>
</dbReference>
<evidence type="ECO:0000313" key="9">
    <source>
        <dbReference type="EMBL" id="CBE68403.1"/>
    </source>
</evidence>
<dbReference type="SUPFAM" id="SSF55120">
    <property type="entry name" value="Pseudouridine synthase"/>
    <property type="match status" value="1"/>
</dbReference>
<dbReference type="GO" id="GO:0003723">
    <property type="term" value="F:RNA binding"/>
    <property type="evidence" value="ECO:0007669"/>
    <property type="project" value="InterPro"/>
</dbReference>
<dbReference type="AlphaFoldDB" id="D5MF74"/>
<dbReference type="PATRIC" id="fig|671143.5.peg.1175"/>
<comment type="subunit">
    <text evidence="4">Homodimer.</text>
</comment>
<dbReference type="PANTHER" id="PTHR11142">
    <property type="entry name" value="PSEUDOURIDYLATE SYNTHASE"/>
    <property type="match status" value="1"/>
</dbReference>
<comment type="function">
    <text evidence="4">Formation of pseudouridine at positions 38, 39 and 40 in the anticodon stem and loop of transfer RNAs.</text>
</comment>
<dbReference type="InterPro" id="IPR001406">
    <property type="entry name" value="PsdUridine_synth_TruA"/>
</dbReference>
<evidence type="ECO:0000256" key="6">
    <source>
        <dbReference type="PIRSR" id="PIRSR001430-2"/>
    </source>
</evidence>
<dbReference type="InterPro" id="IPR020103">
    <property type="entry name" value="PsdUridine_synth_cat_dom_sf"/>
</dbReference>
<dbReference type="FunFam" id="3.30.70.580:FF:000001">
    <property type="entry name" value="tRNA pseudouridine synthase A"/>
    <property type="match status" value="1"/>
</dbReference>
<dbReference type="KEGG" id="mox:DAMO_1343"/>
<sequence length="263" mass="29205">MTTFKLTIEYDGTDYHGWQVQPGMTTIQGTLQGAVARIVGKDVHVMGAGRTDAGVHAHGQVASLRTEFHHPPDTFRRALTSVLPSDIVVTAVEEMDDDFHAQYSAQWKRYRYSLLTRPYPSAIERRYTLFVPYPLQTDAMAVAAGSLVGTHDFSAFQAAHSSAESPVRTVLVAEFRQHGDHLLFEIVADGFLRHMIRIIMGTLLDIGRGRLQVEALHIIREGRDRNQASKTISPHGLCLLEVGYHPFSTRLKTEGEGAEGRGL</sequence>
<feature type="active site" description="Nucleophile" evidence="4 5">
    <location>
        <position position="52"/>
    </location>
</feature>
<evidence type="ECO:0000256" key="2">
    <source>
        <dbReference type="ARBA" id="ARBA00022694"/>
    </source>
</evidence>
<evidence type="ECO:0000313" key="10">
    <source>
        <dbReference type="Proteomes" id="UP000006898"/>
    </source>
</evidence>
<dbReference type="PIRSF" id="PIRSF001430">
    <property type="entry name" value="tRNA_psdUrid_synth"/>
    <property type="match status" value="1"/>
</dbReference>
<name>D5MF74_METO1</name>
<dbReference type="EC" id="5.4.99.12" evidence="4"/>
<proteinExistence type="inferred from homology"/>
<feature type="domain" description="Pseudouridine synthase I TruA alpha/beta" evidence="8">
    <location>
        <begin position="8"/>
        <end position="104"/>
    </location>
</feature>
<feature type="domain" description="Pseudouridine synthase I TruA alpha/beta" evidence="8">
    <location>
        <begin position="143"/>
        <end position="244"/>
    </location>
</feature>
<dbReference type="InterPro" id="IPR020094">
    <property type="entry name" value="TruA/RsuA/RluB/E/F_N"/>
</dbReference>
<evidence type="ECO:0000256" key="7">
    <source>
        <dbReference type="RuleBase" id="RU003792"/>
    </source>
</evidence>
<dbReference type="CDD" id="cd02570">
    <property type="entry name" value="PseudoU_synth_EcTruA"/>
    <property type="match status" value="1"/>
</dbReference>
<dbReference type="Gene3D" id="3.30.70.660">
    <property type="entry name" value="Pseudouridine synthase I, catalytic domain, C-terminal subdomain"/>
    <property type="match status" value="1"/>
</dbReference>
<dbReference type="HAMAP" id="MF_00171">
    <property type="entry name" value="TruA"/>
    <property type="match status" value="1"/>
</dbReference>
<dbReference type="InterPro" id="IPR020097">
    <property type="entry name" value="PsdUridine_synth_TruA_a/b_dom"/>
</dbReference>
<dbReference type="HOGENOM" id="CLU_014673_0_1_0"/>
<gene>
    <name evidence="4 9" type="primary">truA</name>
    <name evidence="9" type="ORF">DAMO_1343</name>
</gene>
<evidence type="ECO:0000256" key="4">
    <source>
        <dbReference type="HAMAP-Rule" id="MF_00171"/>
    </source>
</evidence>
<keyword evidence="2 4" id="KW-0819">tRNA processing</keyword>
<dbReference type="Proteomes" id="UP000006898">
    <property type="component" value="Chromosome"/>
</dbReference>
<dbReference type="InterPro" id="IPR020095">
    <property type="entry name" value="PsdUridine_synth_TruA_C"/>
</dbReference>
<comment type="similarity">
    <text evidence="1 4 7">Belongs to the tRNA pseudouridine synthase TruA family.</text>
</comment>
<protein>
    <recommendedName>
        <fullName evidence="4">tRNA pseudouridine synthase A</fullName>
        <ecNumber evidence="4">5.4.99.12</ecNumber>
    </recommendedName>
    <alternativeName>
        <fullName evidence="4">tRNA pseudouridine(38-40) synthase</fullName>
    </alternativeName>
    <alternativeName>
        <fullName evidence="4">tRNA pseudouridylate synthase I</fullName>
    </alternativeName>
    <alternativeName>
        <fullName evidence="4">tRNA-uridine isomerase I</fullName>
    </alternativeName>
</protein>
<accession>D5MF74</accession>
<dbReference type="Pfam" id="PF01416">
    <property type="entry name" value="PseudoU_synth_1"/>
    <property type="match status" value="2"/>
</dbReference>
<dbReference type="GO" id="GO:0031119">
    <property type="term" value="P:tRNA pseudouridine synthesis"/>
    <property type="evidence" value="ECO:0007669"/>
    <property type="project" value="UniProtKB-UniRule"/>
</dbReference>
<evidence type="ECO:0000256" key="5">
    <source>
        <dbReference type="PIRSR" id="PIRSR001430-1"/>
    </source>
</evidence>
<organism evidence="9 10">
    <name type="scientific">Methylomirabilis oxygeniifera</name>
    <dbReference type="NCBI Taxonomy" id="671143"/>
    <lineage>
        <taxon>Bacteria</taxon>
        <taxon>Candidatus Methylomirabilota</taxon>
        <taxon>Candidatus Methylomirabilia</taxon>
        <taxon>Candidatus Methylomirabilales</taxon>
        <taxon>Candidatus Methylomirabilaceae</taxon>
        <taxon>Candidatus Methylomirabilis</taxon>
    </lineage>
</organism>
<comment type="catalytic activity">
    <reaction evidence="4 7">
        <text>uridine(38/39/40) in tRNA = pseudouridine(38/39/40) in tRNA</text>
        <dbReference type="Rhea" id="RHEA:22376"/>
        <dbReference type="Rhea" id="RHEA-COMP:10085"/>
        <dbReference type="Rhea" id="RHEA-COMP:10087"/>
        <dbReference type="ChEBI" id="CHEBI:65314"/>
        <dbReference type="ChEBI" id="CHEBI:65315"/>
        <dbReference type="EC" id="5.4.99.12"/>
    </reaction>
</comment>
<dbReference type="STRING" id="671143.DAMO_1343"/>
<dbReference type="NCBIfam" id="TIGR00071">
    <property type="entry name" value="hisT_truA"/>
    <property type="match status" value="1"/>
</dbReference>
<dbReference type="Gene3D" id="3.30.70.580">
    <property type="entry name" value="Pseudouridine synthase I, catalytic domain, N-terminal subdomain"/>
    <property type="match status" value="1"/>
</dbReference>
<comment type="caution">
    <text evidence="4">Lacks conserved residue(s) required for the propagation of feature annotation.</text>
</comment>
<reference evidence="9 10" key="1">
    <citation type="journal article" date="2010" name="Nature">
        <title>Nitrite-driven anaerobic methane oxidation by oxygenic bacteria.</title>
        <authorList>
            <person name="Ettwig K.F."/>
            <person name="Butler M.K."/>
            <person name="Le Paslier D."/>
            <person name="Pelletier E."/>
            <person name="Mangenot S."/>
            <person name="Kuypers M.M.M."/>
            <person name="Schreiber F."/>
            <person name="Dutilh B.E."/>
            <person name="Zedelius J."/>
            <person name="de Beer D."/>
            <person name="Gloerich J."/>
            <person name="Wessels H.J.C.T."/>
            <person name="van Allen T."/>
            <person name="Luesken F."/>
            <person name="Wu M."/>
            <person name="van de Pas-Schoonen K.T."/>
            <person name="Op den Camp H.J.M."/>
            <person name="Janssen-Megens E.M."/>
            <person name="Francoijs K-J."/>
            <person name="Stunnenberg H."/>
            <person name="Weissenbach J."/>
            <person name="Jetten M.S.M."/>
            <person name="Strous M."/>
        </authorList>
    </citation>
    <scope>NUCLEOTIDE SEQUENCE [LARGE SCALE GENOMIC DNA]</scope>
</reference>
<evidence type="ECO:0000256" key="1">
    <source>
        <dbReference type="ARBA" id="ARBA00009375"/>
    </source>
</evidence>
<evidence type="ECO:0000256" key="3">
    <source>
        <dbReference type="ARBA" id="ARBA00023235"/>
    </source>
</evidence>
<keyword evidence="3 4" id="KW-0413">Isomerase</keyword>
<dbReference type="eggNOG" id="COG0101">
    <property type="taxonomic scope" value="Bacteria"/>
</dbReference>
<feature type="binding site" evidence="4 6">
    <location>
        <position position="110"/>
    </location>
    <ligand>
        <name>substrate</name>
    </ligand>
</feature>
<evidence type="ECO:0000259" key="8">
    <source>
        <dbReference type="Pfam" id="PF01416"/>
    </source>
</evidence>
<dbReference type="EMBL" id="FP565575">
    <property type="protein sequence ID" value="CBE68403.1"/>
    <property type="molecule type" value="Genomic_DNA"/>
</dbReference>
<dbReference type="PANTHER" id="PTHR11142:SF0">
    <property type="entry name" value="TRNA PSEUDOURIDINE SYNTHASE-LIKE 1"/>
    <property type="match status" value="1"/>
</dbReference>